<organism evidence="4 5">
    <name type="scientific">Chondromyces crocatus</name>
    <dbReference type="NCBI Taxonomy" id="52"/>
    <lineage>
        <taxon>Bacteria</taxon>
        <taxon>Pseudomonadati</taxon>
        <taxon>Myxococcota</taxon>
        <taxon>Polyangia</taxon>
        <taxon>Polyangiales</taxon>
        <taxon>Polyangiaceae</taxon>
        <taxon>Chondromyces</taxon>
    </lineage>
</organism>
<dbReference type="SUPFAM" id="SSF52540">
    <property type="entry name" value="P-loop containing nucleoside triphosphate hydrolases"/>
    <property type="match status" value="1"/>
</dbReference>
<protein>
    <recommendedName>
        <fullName evidence="3">Rad50/SbcC-type AAA domain-containing protein</fullName>
    </recommendedName>
</protein>
<evidence type="ECO:0000256" key="1">
    <source>
        <dbReference type="SAM" id="Coils"/>
    </source>
</evidence>
<feature type="coiled-coil region" evidence="1">
    <location>
        <begin position="219"/>
        <end position="306"/>
    </location>
</feature>
<dbReference type="InterPro" id="IPR027417">
    <property type="entry name" value="P-loop_NTPase"/>
</dbReference>
<dbReference type="Pfam" id="PF13476">
    <property type="entry name" value="AAA_23"/>
    <property type="match status" value="1"/>
</dbReference>
<feature type="region of interest" description="Disordered" evidence="2">
    <location>
        <begin position="439"/>
        <end position="458"/>
    </location>
</feature>
<proteinExistence type="predicted"/>
<name>A0A0K1EGK5_CHOCO</name>
<dbReference type="AlphaFoldDB" id="A0A0K1EGK5"/>
<feature type="coiled-coil region" evidence="1">
    <location>
        <begin position="674"/>
        <end position="752"/>
    </location>
</feature>
<keyword evidence="5" id="KW-1185">Reference proteome</keyword>
<dbReference type="Proteomes" id="UP000067626">
    <property type="component" value="Chromosome"/>
</dbReference>
<dbReference type="Gene3D" id="3.40.50.300">
    <property type="entry name" value="P-loop containing nucleotide triphosphate hydrolases"/>
    <property type="match status" value="2"/>
</dbReference>
<evidence type="ECO:0000313" key="4">
    <source>
        <dbReference type="EMBL" id="AKT40000.1"/>
    </source>
</evidence>
<sequence length="1258" mass="138551">MNRAVRLVELTVSNVGVLVGSVTLGPFVEGINIIHGGNEAGKSTLVEALRIGLFERHGTRHQGIVALQPHGTRLAPEVEITLTIDGEQLRIHKRFLEKPMSTLWLGDGTMLCNREADEELLRRLEGRLPKKGAVSREDMGVWGLLWVTQDETAHADPGATLGEDVRGALADAVGRQVGLLTGGKEGERIRSRVQGEVARFYTQKRVEPTGILRDAHLARQKAEERLTFIEQSLRENEAQRERWTREAARLESLEFSLPTLRDELETARQTAQALHQHEARLTTARAEQATAEARRDARQREVEERKGLVDTIEQLSCDTREERSRLEAMVQLHAEREREGEVAEAALTAIEAQLEAQRAEREATHPLLARAYALDQVARTATDLARAEMLEAESAEVKQALERDALDGRQYDALVSLREQCVVLRSRLEAEGTRVLVPTAAAGETTTGGEGDAGTEESAGVPTTVWLPMPGAVLSVPGIGEAQIDPARPGLALACGRARETQARLREALRSAGPKDLQTARERRAARAVAEEDIWVQRARLAEVAPEGLEVLVREAAAFAERWAHAQGRLAEAERFRSALDRLLTKLGDQPIDDTTVDALRRLSHDVDVADAAWSAVGTQVTVRALDDLTVDLGDGTPATWLAAGQVSPWQIVRPTTMTIGNAELHLVPRGEDLVKAEARLEHARQALGTALQERSLESLAHAEELARARAETESARVRLEQRLGDAAPEGLDVLRKEVARLAAETSDLKSRVQVAREASARVTALEIKLDSNRMTEEAIHRLEALAEEFARCEHEVSVLAARVRWLTGPYAGQERPIAERGPLCAGPTDAENPAHGWEIIPGELTEASHLAQLERTLDDALERANACDLDDARSRWTHGLSLAERQEQLATELERLAPAGLAALRERHGAVLDALGDGPTETDIPSATALQALLEGLTTRIDALERERLPLQEALARHDAARRDDERALSELRVRESSLRHQLDMAQSRLGSAREVASDAALSERLDDAQRVLATADEALAVATTALADAAPELHRDEVARAEGALRAQEAAARTLRDSVVHLETLLDRAALDGHFEALGDARAEHAAAIEIHHRLEREARAARLLADLVEEAYAEAQRRYLTPVVNEVARYLVHLRPGTEIRMTQDLRLDKVTRRGIQEDFDQLSGGTREQLSVIVRIALARVFARDRRPLPLLLDDTLGWTDDTRFLTMVKILRDAAKELQVLILTCHGARFERLMPDYCADLDDLKRDAGMSVS</sequence>
<feature type="domain" description="Rad50/SbcC-type AAA" evidence="3">
    <location>
        <begin position="11"/>
        <end position="56"/>
    </location>
</feature>
<dbReference type="RefSeq" id="WP_050431993.1">
    <property type="nucleotide sequence ID" value="NZ_CP012159.1"/>
</dbReference>
<gene>
    <name evidence="4" type="ORF">CMC5_041530</name>
</gene>
<keyword evidence="1" id="KW-0175">Coiled coil</keyword>
<dbReference type="PANTHER" id="PTHR41259">
    <property type="entry name" value="DOUBLE-STRAND BREAK REPAIR RAD50 ATPASE, PUTATIVE-RELATED"/>
    <property type="match status" value="1"/>
</dbReference>
<dbReference type="InterPro" id="IPR038729">
    <property type="entry name" value="Rad50/SbcC_AAA"/>
</dbReference>
<dbReference type="EMBL" id="CP012159">
    <property type="protein sequence ID" value="AKT40000.1"/>
    <property type="molecule type" value="Genomic_DNA"/>
</dbReference>
<dbReference type="GO" id="GO:0016887">
    <property type="term" value="F:ATP hydrolysis activity"/>
    <property type="evidence" value="ECO:0007669"/>
    <property type="project" value="InterPro"/>
</dbReference>
<evidence type="ECO:0000313" key="5">
    <source>
        <dbReference type="Proteomes" id="UP000067626"/>
    </source>
</evidence>
<evidence type="ECO:0000256" key="2">
    <source>
        <dbReference type="SAM" id="MobiDB-lite"/>
    </source>
</evidence>
<dbReference type="STRING" id="52.CMC5_041530"/>
<dbReference type="KEGG" id="ccro:CMC5_041530"/>
<reference evidence="4 5" key="1">
    <citation type="submission" date="2015-07" db="EMBL/GenBank/DDBJ databases">
        <title>Genome analysis of myxobacterium Chondromyces crocatus Cm c5 reveals a high potential for natural compound synthesis and the genetic basis for the loss of fruiting body formation.</title>
        <authorList>
            <person name="Zaburannyi N."/>
            <person name="Bunk B."/>
            <person name="Maier J."/>
            <person name="Overmann J."/>
            <person name="Mueller R."/>
        </authorList>
    </citation>
    <scope>NUCLEOTIDE SEQUENCE [LARGE SCALE GENOMIC DNA]</scope>
    <source>
        <strain evidence="4 5">Cm c5</strain>
    </source>
</reference>
<dbReference type="PANTHER" id="PTHR41259:SF1">
    <property type="entry name" value="DOUBLE-STRAND BREAK REPAIR RAD50 ATPASE, PUTATIVE-RELATED"/>
    <property type="match status" value="1"/>
</dbReference>
<evidence type="ECO:0000259" key="3">
    <source>
        <dbReference type="Pfam" id="PF13476"/>
    </source>
</evidence>
<accession>A0A0K1EGK5</accession>
<dbReference type="GO" id="GO:0006302">
    <property type="term" value="P:double-strand break repair"/>
    <property type="evidence" value="ECO:0007669"/>
    <property type="project" value="InterPro"/>
</dbReference>
<dbReference type="OrthoDB" id="7069379at2"/>